<dbReference type="RefSeq" id="XP_008870771.1">
    <property type="nucleotide sequence ID" value="XM_008872549.1"/>
</dbReference>
<evidence type="ECO:0000313" key="2">
    <source>
        <dbReference type="EMBL" id="ETW00636.1"/>
    </source>
</evidence>
<feature type="signal peptide" evidence="1">
    <location>
        <begin position="1"/>
        <end position="20"/>
    </location>
</feature>
<gene>
    <name evidence="2" type="ORF">H310_07205</name>
</gene>
<evidence type="ECO:0008006" key="3">
    <source>
        <dbReference type="Google" id="ProtNLM"/>
    </source>
</evidence>
<dbReference type="OrthoDB" id="7984201at2759"/>
<dbReference type="EMBL" id="KI913964">
    <property type="protein sequence ID" value="ETW00636.1"/>
    <property type="molecule type" value="Genomic_DNA"/>
</dbReference>
<dbReference type="InterPro" id="IPR017946">
    <property type="entry name" value="PLC-like_Pdiesterase_TIM-brl"/>
</dbReference>
<dbReference type="InterPro" id="IPR051057">
    <property type="entry name" value="PI-PLC_domain"/>
</dbReference>
<keyword evidence="1" id="KW-0732">Signal</keyword>
<dbReference type="AlphaFoldDB" id="A0A024U2G8"/>
<dbReference type="GO" id="GO:0008081">
    <property type="term" value="F:phosphoric diester hydrolase activity"/>
    <property type="evidence" value="ECO:0007669"/>
    <property type="project" value="InterPro"/>
</dbReference>
<dbReference type="Pfam" id="PF26146">
    <property type="entry name" value="PI-PLC_X"/>
    <property type="match status" value="1"/>
</dbReference>
<feature type="chain" id="PRO_5001537934" description="Phosphatidylinositol-specific phospholipase C X domain-containing protein" evidence="1">
    <location>
        <begin position="21"/>
        <end position="344"/>
    </location>
</feature>
<proteinExistence type="predicted"/>
<dbReference type="CDD" id="cd08557">
    <property type="entry name" value="PI-PLCc_bacteria_like"/>
    <property type="match status" value="1"/>
</dbReference>
<organism evidence="2">
    <name type="scientific">Aphanomyces invadans</name>
    <dbReference type="NCBI Taxonomy" id="157072"/>
    <lineage>
        <taxon>Eukaryota</taxon>
        <taxon>Sar</taxon>
        <taxon>Stramenopiles</taxon>
        <taxon>Oomycota</taxon>
        <taxon>Saprolegniomycetes</taxon>
        <taxon>Saprolegniales</taxon>
        <taxon>Verrucalvaceae</taxon>
        <taxon>Aphanomyces</taxon>
    </lineage>
</organism>
<dbReference type="PANTHER" id="PTHR13593:SF140">
    <property type="entry name" value="PLC-LIKE PHOSPHODIESTERASE"/>
    <property type="match status" value="1"/>
</dbReference>
<accession>A0A024U2G8</accession>
<reference evidence="2" key="1">
    <citation type="submission" date="2013-12" db="EMBL/GenBank/DDBJ databases">
        <title>The Genome Sequence of Aphanomyces invadans NJM9701.</title>
        <authorList>
            <consortium name="The Broad Institute Genomics Platform"/>
            <person name="Russ C."/>
            <person name="Tyler B."/>
            <person name="van West P."/>
            <person name="Dieguez-Uribeondo J."/>
            <person name="Young S.K."/>
            <person name="Zeng Q."/>
            <person name="Gargeya S."/>
            <person name="Fitzgerald M."/>
            <person name="Abouelleil A."/>
            <person name="Alvarado L."/>
            <person name="Chapman S.B."/>
            <person name="Gainer-Dewar J."/>
            <person name="Goldberg J."/>
            <person name="Griggs A."/>
            <person name="Gujja S."/>
            <person name="Hansen M."/>
            <person name="Howarth C."/>
            <person name="Imamovic A."/>
            <person name="Ireland A."/>
            <person name="Larimer J."/>
            <person name="McCowan C."/>
            <person name="Murphy C."/>
            <person name="Pearson M."/>
            <person name="Poon T.W."/>
            <person name="Priest M."/>
            <person name="Roberts A."/>
            <person name="Saif S."/>
            <person name="Shea T."/>
            <person name="Sykes S."/>
            <person name="Wortman J."/>
            <person name="Nusbaum C."/>
            <person name="Birren B."/>
        </authorList>
    </citation>
    <scope>NUCLEOTIDE SEQUENCE [LARGE SCALE GENOMIC DNA]</scope>
    <source>
        <strain evidence="2">NJM9701</strain>
    </source>
</reference>
<name>A0A024U2G8_9STRA</name>
<evidence type="ECO:0000256" key="1">
    <source>
        <dbReference type="SAM" id="SignalP"/>
    </source>
</evidence>
<protein>
    <recommendedName>
        <fullName evidence="3">Phosphatidylinositol-specific phospholipase C X domain-containing protein</fullName>
    </recommendedName>
</protein>
<dbReference type="STRING" id="157072.A0A024U2G8"/>
<dbReference type="Gene3D" id="3.20.20.190">
    <property type="entry name" value="Phosphatidylinositol (PI) phosphodiesterase"/>
    <property type="match status" value="1"/>
</dbReference>
<dbReference type="VEuPathDB" id="FungiDB:H310_07205"/>
<sequence length="344" mass="38220">MKLWALVGILIQSLLDNASPASVEQLTSESTSVACNGYAGYCNRSVSQVLWMGAHNALTDAGFALQRNQFVSGPALLDAGIRYLDIDTCAYVKQGKRTAPMVCHGSEWYLAQVYQSALAGLVPIMEWLVRHPREVIILNFGDISDFEAVNSHGVATSTLTLREELRAVVRQVFGSMAIWRGEPLDAAVNANRATLSDLIAANRRVVVNIGISRSDNSNAWGQSDRVCREAWYPDPLDWNDMHTDYNWAPVMDAVEATMRSPCATAPQLLNKLEFQFHNSFGGSVDAASVGIVLNEYMASLEHRNGPTSRSPYFPFNLILTDHADKWRSYHAEWHRRQLSFQPGN</sequence>
<dbReference type="SUPFAM" id="SSF51695">
    <property type="entry name" value="PLC-like phosphodiesterases"/>
    <property type="match status" value="1"/>
</dbReference>
<dbReference type="GO" id="GO:0006629">
    <property type="term" value="P:lipid metabolic process"/>
    <property type="evidence" value="ECO:0007669"/>
    <property type="project" value="InterPro"/>
</dbReference>
<dbReference type="PROSITE" id="PS50007">
    <property type="entry name" value="PIPLC_X_DOMAIN"/>
    <property type="match status" value="1"/>
</dbReference>
<dbReference type="GeneID" id="20084255"/>
<dbReference type="PANTHER" id="PTHR13593">
    <property type="match status" value="1"/>
</dbReference>